<dbReference type="SUPFAM" id="SSF111369">
    <property type="entry name" value="HlyD-like secretion proteins"/>
    <property type="match status" value="1"/>
</dbReference>
<reference evidence="4 5" key="1">
    <citation type="submission" date="2017-08" db="EMBL/GenBank/DDBJ databases">
        <title>Reclassification of Bisgaard taxon 37 and 44.</title>
        <authorList>
            <person name="Christensen H."/>
        </authorList>
    </citation>
    <scope>NUCLEOTIDE SEQUENCE [LARGE SCALE GENOMIC DNA]</scope>
    <source>
        <strain evidence="4 5">B96_3</strain>
    </source>
</reference>
<proteinExistence type="inferred from homology"/>
<keyword evidence="2" id="KW-0812">Transmembrane</keyword>
<comment type="caution">
    <text evidence="4">The sequence shown here is derived from an EMBL/GenBank/DDBJ whole genome shotgun (WGS) entry which is preliminary data.</text>
</comment>
<accession>A0A3A1Y9A4</accession>
<dbReference type="Gene3D" id="2.40.30.170">
    <property type="match status" value="1"/>
</dbReference>
<evidence type="ECO:0000256" key="1">
    <source>
        <dbReference type="ARBA" id="ARBA00009477"/>
    </source>
</evidence>
<dbReference type="NCBIfam" id="TIGR01730">
    <property type="entry name" value="RND_mfp"/>
    <property type="match status" value="1"/>
</dbReference>
<keyword evidence="5" id="KW-1185">Reference proteome</keyword>
<organism evidence="4 5">
    <name type="scientific">Psittacicella hinzii</name>
    <dbReference type="NCBI Taxonomy" id="2028575"/>
    <lineage>
        <taxon>Bacteria</taxon>
        <taxon>Pseudomonadati</taxon>
        <taxon>Pseudomonadota</taxon>
        <taxon>Gammaproteobacteria</taxon>
        <taxon>Pasteurellales</taxon>
        <taxon>Psittacicellaceae</taxon>
        <taxon>Psittacicella</taxon>
    </lineage>
</organism>
<dbReference type="OrthoDB" id="9806939at2"/>
<dbReference type="PANTHER" id="PTHR30469">
    <property type="entry name" value="MULTIDRUG RESISTANCE PROTEIN MDTA"/>
    <property type="match status" value="1"/>
</dbReference>
<dbReference type="GO" id="GO:1990281">
    <property type="term" value="C:efflux pump complex"/>
    <property type="evidence" value="ECO:0007669"/>
    <property type="project" value="TreeGrafter"/>
</dbReference>
<evidence type="ECO:0000313" key="5">
    <source>
        <dbReference type="Proteomes" id="UP000265691"/>
    </source>
</evidence>
<dbReference type="AlphaFoldDB" id="A0A3A1Y9A4"/>
<keyword evidence="2" id="KW-0472">Membrane</keyword>
<feature type="domain" description="Multidrug resistance protein MdtA-like barrel-sandwich hybrid" evidence="3">
    <location>
        <begin position="79"/>
        <end position="197"/>
    </location>
</feature>
<dbReference type="PANTHER" id="PTHR30469:SF11">
    <property type="entry name" value="BLL4320 PROTEIN"/>
    <property type="match status" value="1"/>
</dbReference>
<dbReference type="EMBL" id="NRHC01000025">
    <property type="protein sequence ID" value="RIY33778.1"/>
    <property type="molecule type" value="Genomic_DNA"/>
</dbReference>
<gene>
    <name evidence="4" type="ORF">CKF54_02140</name>
</gene>
<name>A0A3A1Y9A4_9GAMM</name>
<comment type="similarity">
    <text evidence="1">Belongs to the membrane fusion protein (MFP) (TC 8.A.1) family.</text>
</comment>
<dbReference type="Gene3D" id="1.10.287.470">
    <property type="entry name" value="Helix hairpin bin"/>
    <property type="match status" value="1"/>
</dbReference>
<dbReference type="Proteomes" id="UP000265691">
    <property type="component" value="Unassembled WGS sequence"/>
</dbReference>
<evidence type="ECO:0000259" key="3">
    <source>
        <dbReference type="Pfam" id="PF25917"/>
    </source>
</evidence>
<dbReference type="InterPro" id="IPR006143">
    <property type="entry name" value="RND_pump_MFP"/>
</dbReference>
<dbReference type="Pfam" id="PF25917">
    <property type="entry name" value="BSH_RND"/>
    <property type="match status" value="1"/>
</dbReference>
<feature type="transmembrane region" description="Helical" evidence="2">
    <location>
        <begin position="7"/>
        <end position="30"/>
    </location>
</feature>
<sequence length="396" mass="41713">MAKRRSFVFYILMTAVIVVLVGLSLFSYFISYQKSKYKAPTAVTSVSVIEVSSGTYLGAISSSGFVKTQNTGSLALVNSGKVAVINFKPGQAVKKGQVILSLDVASSQATLASQRASLRSLKLNYDGLKAAYAEGGASKYEVESALSSYNAQLSTVRATEETIQLSQIIAPFDGVVGTISPSVGDVVSSGTTLVTVVPNSSSDEGNSFYINLGVSPQFTENVKIGNEVTAFSQDGKELATGVVSGVDSTISTSTGLSQVRVSFANNTNLADGEFVKVNISTNPVSNQITIPDVAVNYSLYGQIVYRLDPLTDEEKESLTSNGQSADGVYRATEVYITANERVNGVALVTKGLEVGNIIVTNYNNILDGSLVRIAKGYGLGVPTSFKLPATAQEDTK</sequence>
<dbReference type="Gene3D" id="2.40.420.20">
    <property type="match status" value="1"/>
</dbReference>
<keyword evidence="2" id="KW-1133">Transmembrane helix</keyword>
<dbReference type="InterPro" id="IPR058625">
    <property type="entry name" value="MdtA-like_BSH"/>
</dbReference>
<evidence type="ECO:0000313" key="4">
    <source>
        <dbReference type="EMBL" id="RIY33778.1"/>
    </source>
</evidence>
<evidence type="ECO:0000256" key="2">
    <source>
        <dbReference type="SAM" id="Phobius"/>
    </source>
</evidence>
<dbReference type="Gene3D" id="2.40.50.100">
    <property type="match status" value="1"/>
</dbReference>
<dbReference type="RefSeq" id="WP_119524642.1">
    <property type="nucleotide sequence ID" value="NZ_NRHC01000025.1"/>
</dbReference>
<dbReference type="GO" id="GO:0015562">
    <property type="term" value="F:efflux transmembrane transporter activity"/>
    <property type="evidence" value="ECO:0007669"/>
    <property type="project" value="TreeGrafter"/>
</dbReference>
<protein>
    <recommendedName>
        <fullName evidence="3">Multidrug resistance protein MdtA-like barrel-sandwich hybrid domain-containing protein</fullName>
    </recommendedName>
</protein>